<reference evidence="1 2" key="1">
    <citation type="journal article" date="2023" name="ACS Omega">
        <title>Identification of the Neoaspergillic Acid Biosynthesis Gene Cluster by Establishing an In Vitro CRISPR-Ribonucleoprotein Genetic System in Aspergillus melleus.</title>
        <authorList>
            <person name="Yuan B."/>
            <person name="Grau M.F."/>
            <person name="Murata R.M."/>
            <person name="Torok T."/>
            <person name="Venkateswaran K."/>
            <person name="Stajich J.E."/>
            <person name="Wang C.C.C."/>
        </authorList>
    </citation>
    <scope>NUCLEOTIDE SEQUENCE [LARGE SCALE GENOMIC DNA]</scope>
    <source>
        <strain evidence="1 2">IMV 1140</strain>
    </source>
</reference>
<comment type="caution">
    <text evidence="1">The sequence shown here is derived from an EMBL/GenBank/DDBJ whole genome shotgun (WGS) entry which is preliminary data.</text>
</comment>
<organism evidence="1 2">
    <name type="scientific">Aspergillus melleus</name>
    <dbReference type="NCBI Taxonomy" id="138277"/>
    <lineage>
        <taxon>Eukaryota</taxon>
        <taxon>Fungi</taxon>
        <taxon>Dikarya</taxon>
        <taxon>Ascomycota</taxon>
        <taxon>Pezizomycotina</taxon>
        <taxon>Eurotiomycetes</taxon>
        <taxon>Eurotiomycetidae</taxon>
        <taxon>Eurotiales</taxon>
        <taxon>Aspergillaceae</taxon>
        <taxon>Aspergillus</taxon>
        <taxon>Aspergillus subgen. Circumdati</taxon>
    </lineage>
</organism>
<evidence type="ECO:0000313" key="2">
    <source>
        <dbReference type="Proteomes" id="UP001177260"/>
    </source>
</evidence>
<accession>A0ACC3BG85</accession>
<sequence>MRSSQITNALVALSVSLLAGTASASTFEARDVQLTAQQIEAIAPTSNTCDGAPSPDECATSEQAALNIAKSFETYEVTSPAEQAAVIGLMAFESGDFKYNRNHSPGIPGQGSMCTYRFVLHIAPSLSSPLYSSAQYRKQSLTYTAAPARNMQSPSFNAQYAASLSGIADQAVSLAADPAGLLDLLLADEANDFGSGAWFLTSQCTPDVRTQLQSGSMDGWASFISGCVGTEASGDRQAYWQRAVEALGAQSA</sequence>
<name>A0ACC3BG85_9EURO</name>
<protein>
    <submittedName>
        <fullName evidence="1">Uncharacterized protein</fullName>
    </submittedName>
</protein>
<gene>
    <name evidence="1" type="ORF">N8T08_003457</name>
</gene>
<dbReference type="EMBL" id="JAOPJF010000002">
    <property type="protein sequence ID" value="KAK1149901.1"/>
    <property type="molecule type" value="Genomic_DNA"/>
</dbReference>
<dbReference type="Proteomes" id="UP001177260">
    <property type="component" value="Unassembled WGS sequence"/>
</dbReference>
<proteinExistence type="predicted"/>
<evidence type="ECO:0000313" key="1">
    <source>
        <dbReference type="EMBL" id="KAK1149901.1"/>
    </source>
</evidence>
<keyword evidence="2" id="KW-1185">Reference proteome</keyword>